<sequence length="204" mass="23897">MINSIKEFLRFNLFSKFEELNIKRKFLIVTLIPVIILLCMTILPLLTLYKGTEVSILANAYHSSDSFRGKNLYLEYKISNVTVDKLPDSIKTLNKNSNNRPINAYAVLKKSGDIYDLDYISIEKPKTELYLKCRVLPYFDESIDGFKKEDVYITYTLDRFFTSNENKSLNSYPENIEYNNNQWLYTAKIKIYNGYAILSDVQLR</sequence>
<dbReference type="RefSeq" id="WP_212902742.1">
    <property type="nucleotide sequence ID" value="NZ_BOPZ01000004.1"/>
</dbReference>
<keyword evidence="1" id="KW-0472">Membrane</keyword>
<protein>
    <submittedName>
        <fullName evidence="2">Uncharacterized protein</fullName>
    </submittedName>
</protein>
<comment type="caution">
    <text evidence="2">The sequence shown here is derived from an EMBL/GenBank/DDBJ whole genome shotgun (WGS) entry which is preliminary data.</text>
</comment>
<feature type="transmembrane region" description="Helical" evidence="1">
    <location>
        <begin position="26"/>
        <end position="49"/>
    </location>
</feature>
<keyword evidence="1" id="KW-1133">Transmembrane helix</keyword>
<dbReference type="EMBL" id="BOPZ01000004">
    <property type="protein sequence ID" value="GIM27992.1"/>
    <property type="molecule type" value="Genomic_DNA"/>
</dbReference>
<evidence type="ECO:0000256" key="1">
    <source>
        <dbReference type="SAM" id="Phobius"/>
    </source>
</evidence>
<dbReference type="Proteomes" id="UP000679179">
    <property type="component" value="Unassembled WGS sequence"/>
</dbReference>
<evidence type="ECO:0000313" key="2">
    <source>
        <dbReference type="EMBL" id="GIM27992.1"/>
    </source>
</evidence>
<organism evidence="2 3">
    <name type="scientific">Clostridium polyendosporum</name>
    <dbReference type="NCBI Taxonomy" id="69208"/>
    <lineage>
        <taxon>Bacteria</taxon>
        <taxon>Bacillati</taxon>
        <taxon>Bacillota</taxon>
        <taxon>Clostridia</taxon>
        <taxon>Eubacteriales</taxon>
        <taxon>Clostridiaceae</taxon>
        <taxon>Clostridium</taxon>
    </lineage>
</organism>
<keyword evidence="3" id="KW-1185">Reference proteome</keyword>
<accession>A0A919VFC2</accession>
<dbReference type="Pfam" id="PF14345">
    <property type="entry name" value="GDYXXLXY"/>
    <property type="match status" value="1"/>
</dbReference>
<proteinExistence type="predicted"/>
<name>A0A919VFC2_9CLOT</name>
<gene>
    <name evidence="2" type="ORF">CPJCM30710_06580</name>
</gene>
<evidence type="ECO:0000313" key="3">
    <source>
        <dbReference type="Proteomes" id="UP000679179"/>
    </source>
</evidence>
<keyword evidence="1" id="KW-0812">Transmembrane</keyword>
<dbReference type="AlphaFoldDB" id="A0A919VFC2"/>
<reference evidence="2" key="1">
    <citation type="submission" date="2021-03" db="EMBL/GenBank/DDBJ databases">
        <title>Taxonomic study of Clostridium polyendosporum from meadow-gley soil under rice.</title>
        <authorList>
            <person name="Kobayashi H."/>
            <person name="Tanizawa Y."/>
            <person name="Yagura M."/>
        </authorList>
    </citation>
    <scope>NUCLEOTIDE SEQUENCE</scope>
    <source>
        <strain evidence="2">JCM 30710</strain>
    </source>
</reference>
<dbReference type="InterPro" id="IPR025833">
    <property type="entry name" value="GDYXXLXY"/>
</dbReference>